<organism evidence="4">
    <name type="scientific">bioreactor metagenome</name>
    <dbReference type="NCBI Taxonomy" id="1076179"/>
    <lineage>
        <taxon>unclassified sequences</taxon>
        <taxon>metagenomes</taxon>
        <taxon>ecological metagenomes</taxon>
    </lineage>
</organism>
<dbReference type="InterPro" id="IPR035956">
    <property type="entry name" value="RimP_N_sf"/>
</dbReference>
<dbReference type="GO" id="GO:0005829">
    <property type="term" value="C:cytosol"/>
    <property type="evidence" value="ECO:0007669"/>
    <property type="project" value="TreeGrafter"/>
</dbReference>
<sequence>MTRGALECSFFVCLHVHMMEKNEIKAMAEEFLKDSSDYLVDVIVAAGGTITVEIDNDNGVNIDDCVKLSRYLESKLDRDVEDFELTVTSAGLTSPFKTPRQYKKYEGKEIEVLTRKGEKLKGTLKSSTEKNFSVEVARMVKPEGAKRKTEIKEELIFPYDEVKYTKYIIKF</sequence>
<dbReference type="Gene3D" id="3.30.300.70">
    <property type="entry name" value="RimP-like superfamily, N-terminal"/>
    <property type="match status" value="1"/>
</dbReference>
<dbReference type="SUPFAM" id="SSF75420">
    <property type="entry name" value="YhbC-like, N-terminal domain"/>
    <property type="match status" value="1"/>
</dbReference>
<dbReference type="NCBIfam" id="NF002531">
    <property type="entry name" value="PRK02001.1"/>
    <property type="match status" value="1"/>
</dbReference>
<reference evidence="4" key="1">
    <citation type="submission" date="2019-08" db="EMBL/GenBank/DDBJ databases">
        <authorList>
            <person name="Kucharzyk K."/>
            <person name="Murdoch R.W."/>
            <person name="Higgins S."/>
            <person name="Loffler F."/>
        </authorList>
    </citation>
    <scope>NUCLEOTIDE SEQUENCE</scope>
</reference>
<proteinExistence type="inferred from homology"/>
<keyword evidence="2" id="KW-0690">Ribosome biogenesis</keyword>
<dbReference type="CDD" id="cd01734">
    <property type="entry name" value="YlxS_C"/>
    <property type="match status" value="1"/>
</dbReference>
<accession>A0A645GQT7</accession>
<keyword evidence="1" id="KW-0963">Cytoplasm</keyword>
<dbReference type="AlphaFoldDB" id="A0A645GQT7"/>
<dbReference type="GO" id="GO:0000028">
    <property type="term" value="P:ribosomal small subunit assembly"/>
    <property type="evidence" value="ECO:0007669"/>
    <property type="project" value="TreeGrafter"/>
</dbReference>
<evidence type="ECO:0000313" key="4">
    <source>
        <dbReference type="EMBL" id="MPN28292.1"/>
    </source>
</evidence>
<dbReference type="PANTHER" id="PTHR33867:SF1">
    <property type="entry name" value="RIBOSOME MATURATION FACTOR RIMP"/>
    <property type="match status" value="1"/>
</dbReference>
<evidence type="ECO:0000259" key="3">
    <source>
        <dbReference type="Pfam" id="PF02576"/>
    </source>
</evidence>
<dbReference type="InterPro" id="IPR003728">
    <property type="entry name" value="Ribosome_maturation_RimP"/>
</dbReference>
<dbReference type="EMBL" id="VSSQ01078524">
    <property type="protein sequence ID" value="MPN28292.1"/>
    <property type="molecule type" value="Genomic_DNA"/>
</dbReference>
<dbReference type="PANTHER" id="PTHR33867">
    <property type="entry name" value="RIBOSOME MATURATION FACTOR RIMP"/>
    <property type="match status" value="1"/>
</dbReference>
<dbReference type="Pfam" id="PF02576">
    <property type="entry name" value="RimP_N"/>
    <property type="match status" value="1"/>
</dbReference>
<dbReference type="InterPro" id="IPR028989">
    <property type="entry name" value="RimP_N"/>
</dbReference>
<dbReference type="HAMAP" id="MF_01077">
    <property type="entry name" value="RimP"/>
    <property type="match status" value="1"/>
</dbReference>
<comment type="caution">
    <text evidence="4">The sequence shown here is derived from an EMBL/GenBank/DDBJ whole genome shotgun (WGS) entry which is preliminary data.</text>
</comment>
<protein>
    <submittedName>
        <fullName evidence="4">Ribosome maturation factor RimP</fullName>
    </submittedName>
</protein>
<dbReference type="InterPro" id="IPR028998">
    <property type="entry name" value="RimP_C"/>
</dbReference>
<dbReference type="GO" id="GO:0006412">
    <property type="term" value="P:translation"/>
    <property type="evidence" value="ECO:0007669"/>
    <property type="project" value="TreeGrafter"/>
</dbReference>
<evidence type="ECO:0000256" key="2">
    <source>
        <dbReference type="ARBA" id="ARBA00022517"/>
    </source>
</evidence>
<name>A0A645GQT7_9ZZZZ</name>
<feature type="domain" description="Ribosome maturation factor RimP N-terminal" evidence="3">
    <location>
        <begin position="39"/>
        <end position="92"/>
    </location>
</feature>
<evidence type="ECO:0000256" key="1">
    <source>
        <dbReference type="ARBA" id="ARBA00022490"/>
    </source>
</evidence>
<gene>
    <name evidence="4" type="primary">rimP_42</name>
    <name evidence="4" type="ORF">SDC9_175733</name>
</gene>